<dbReference type="OrthoDB" id="7510023at2"/>
<reference evidence="2 4" key="1">
    <citation type="submission" date="2015-09" db="EMBL/GenBank/DDBJ databases">
        <title>Identification and resolution of microdiversity through metagenomic sequencing of parallel consortia.</title>
        <authorList>
            <person name="Nelson W.C."/>
            <person name="Romine M.F."/>
            <person name="Lindemann S.R."/>
        </authorList>
    </citation>
    <scope>NUCLEOTIDE SEQUENCE [LARGE SCALE GENOMIC DNA]</scope>
    <source>
        <strain evidence="2">HL-109</strain>
    </source>
</reference>
<gene>
    <name evidence="3" type="ORF">GA0071312_1798</name>
    <name evidence="2" type="ORF">HLUCCO17_12600</name>
</gene>
<keyword evidence="1" id="KW-0812">Transmembrane</keyword>
<dbReference type="RefSeq" id="WP_074444685.1">
    <property type="nucleotide sequence ID" value="NZ_FMBM01000002.1"/>
</dbReference>
<evidence type="ECO:0008006" key="6">
    <source>
        <dbReference type="Google" id="ProtNLM"/>
    </source>
</evidence>
<keyword evidence="1" id="KW-0472">Membrane</keyword>
<protein>
    <recommendedName>
        <fullName evidence="6">DUF2842 domain-containing protein</fullName>
    </recommendedName>
</protein>
<keyword evidence="1" id="KW-1133">Transmembrane helix</keyword>
<evidence type="ECO:0000313" key="5">
    <source>
        <dbReference type="Proteomes" id="UP000182800"/>
    </source>
</evidence>
<reference evidence="3 5" key="2">
    <citation type="submission" date="2016-08" db="EMBL/GenBank/DDBJ databases">
        <authorList>
            <person name="Varghese N."/>
            <person name="Submissions Spin"/>
        </authorList>
    </citation>
    <scope>NUCLEOTIDE SEQUENCE [LARGE SCALE GENOMIC DNA]</scope>
    <source>
        <strain evidence="3 5">HL-109</strain>
    </source>
</reference>
<dbReference type="Proteomes" id="UP000182800">
    <property type="component" value="Unassembled WGS sequence"/>
</dbReference>
<evidence type="ECO:0000313" key="2">
    <source>
        <dbReference type="EMBL" id="KPQ09939.1"/>
    </source>
</evidence>
<proteinExistence type="predicted"/>
<feature type="transmembrane region" description="Helical" evidence="1">
    <location>
        <begin position="7"/>
        <end position="29"/>
    </location>
</feature>
<keyword evidence="5" id="KW-1185">Reference proteome</keyword>
<sequence length="71" mass="7972">MTQRTRKFIGTIAIITFVMLYGPVAMAIAESRIMAAPQVIQVISYAALGLAWIIPIMPVIRWMQRPDPDNI</sequence>
<dbReference type="EMBL" id="FMBM01000002">
    <property type="protein sequence ID" value="SCC80870.1"/>
    <property type="molecule type" value="Genomic_DNA"/>
</dbReference>
<organism evidence="2 4">
    <name type="scientific">Saliniramus fredricksonii</name>
    <dbReference type="NCBI Taxonomy" id="1653334"/>
    <lineage>
        <taxon>Bacteria</taxon>
        <taxon>Pseudomonadati</taxon>
        <taxon>Pseudomonadota</taxon>
        <taxon>Alphaproteobacteria</taxon>
        <taxon>Hyphomicrobiales</taxon>
        <taxon>Salinarimonadaceae</taxon>
        <taxon>Saliniramus</taxon>
    </lineage>
</organism>
<dbReference type="AlphaFoldDB" id="A0A0P8A3W3"/>
<accession>A0A0P8A3W3</accession>
<dbReference type="Proteomes" id="UP000050497">
    <property type="component" value="Unassembled WGS sequence"/>
</dbReference>
<evidence type="ECO:0000313" key="3">
    <source>
        <dbReference type="EMBL" id="SCC80870.1"/>
    </source>
</evidence>
<feature type="transmembrane region" description="Helical" evidence="1">
    <location>
        <begin position="35"/>
        <end position="55"/>
    </location>
</feature>
<dbReference type="Pfam" id="PF11003">
    <property type="entry name" value="DUF2842"/>
    <property type="match status" value="1"/>
</dbReference>
<evidence type="ECO:0000256" key="1">
    <source>
        <dbReference type="SAM" id="Phobius"/>
    </source>
</evidence>
<dbReference type="InterPro" id="IPR021265">
    <property type="entry name" value="DUF2842"/>
</dbReference>
<dbReference type="EMBL" id="LJSX01000020">
    <property type="protein sequence ID" value="KPQ09939.1"/>
    <property type="molecule type" value="Genomic_DNA"/>
</dbReference>
<dbReference type="STRING" id="1653334.GA0071312_1798"/>
<evidence type="ECO:0000313" key="4">
    <source>
        <dbReference type="Proteomes" id="UP000050497"/>
    </source>
</evidence>
<comment type="caution">
    <text evidence="2">The sequence shown here is derived from an EMBL/GenBank/DDBJ whole genome shotgun (WGS) entry which is preliminary data.</text>
</comment>
<name>A0A0P8A3W3_9HYPH</name>